<dbReference type="Pfam" id="PF01029">
    <property type="entry name" value="NusB"/>
    <property type="match status" value="1"/>
</dbReference>
<evidence type="ECO:0000256" key="4">
    <source>
        <dbReference type="ARBA" id="ARBA00023015"/>
    </source>
</evidence>
<keyword evidence="2 6" id="KW-0889">Transcription antitermination</keyword>
<dbReference type="NCBIfam" id="TIGR01951">
    <property type="entry name" value="nusB"/>
    <property type="match status" value="1"/>
</dbReference>
<sequence length="140" mass="16158">MGRRRQARELALQALYEMEFNNIETTVALTNFWKSHHCGNEVREFADKLINGTKENLRSIDATISSYADNWELKRMAVVDKNILRYATYELLFMDDIPPVVTINEAVEIAKKFSTEDSGGFINGILDRIKKIHYKDKNGN</sequence>
<dbReference type="GO" id="GO:0031564">
    <property type="term" value="P:transcription antitermination"/>
    <property type="evidence" value="ECO:0007669"/>
    <property type="project" value="UniProtKB-KW"/>
</dbReference>
<dbReference type="GO" id="GO:0005829">
    <property type="term" value="C:cytosol"/>
    <property type="evidence" value="ECO:0007669"/>
    <property type="project" value="TreeGrafter"/>
</dbReference>
<gene>
    <name evidence="6 8" type="primary">nusB</name>
    <name evidence="8" type="ORF">B9J77_01150</name>
</gene>
<evidence type="ECO:0000313" key="8">
    <source>
        <dbReference type="EMBL" id="RII00660.1"/>
    </source>
</evidence>
<accession>A0A399FZ69</accession>
<evidence type="ECO:0000256" key="6">
    <source>
        <dbReference type="HAMAP-Rule" id="MF_00073"/>
    </source>
</evidence>
<comment type="function">
    <text evidence="6">Involved in transcription antitermination. Required for transcription of ribosomal RNA (rRNA) genes. Binds specifically to the boxA antiterminator sequence of the ribosomal RNA (rrn) operons.</text>
</comment>
<keyword evidence="5 6" id="KW-0804">Transcription</keyword>
<dbReference type="SUPFAM" id="SSF48013">
    <property type="entry name" value="NusB-like"/>
    <property type="match status" value="1"/>
</dbReference>
<feature type="domain" description="NusB/RsmB/TIM44" evidence="7">
    <location>
        <begin position="5"/>
        <end position="131"/>
    </location>
</feature>
<dbReference type="HAMAP" id="MF_00073">
    <property type="entry name" value="NusB"/>
    <property type="match status" value="1"/>
</dbReference>
<dbReference type="InterPro" id="IPR035926">
    <property type="entry name" value="NusB-like_sf"/>
</dbReference>
<keyword evidence="3 6" id="KW-0694">RNA-binding</keyword>
<evidence type="ECO:0000313" key="9">
    <source>
        <dbReference type="Proteomes" id="UP000266287"/>
    </source>
</evidence>
<dbReference type="InterPro" id="IPR006027">
    <property type="entry name" value="NusB_RsmB_TIM44"/>
</dbReference>
<protein>
    <recommendedName>
        <fullName evidence="6">Transcription antitermination protein NusB</fullName>
    </recommendedName>
    <alternativeName>
        <fullName evidence="6">Antitermination factor NusB</fullName>
    </alternativeName>
</protein>
<dbReference type="GO" id="GO:0006353">
    <property type="term" value="P:DNA-templated transcription termination"/>
    <property type="evidence" value="ECO:0007669"/>
    <property type="project" value="UniProtKB-UniRule"/>
</dbReference>
<dbReference type="GO" id="GO:0003723">
    <property type="term" value="F:RNA binding"/>
    <property type="evidence" value="ECO:0007669"/>
    <property type="project" value="UniProtKB-UniRule"/>
</dbReference>
<dbReference type="AlphaFoldDB" id="A0A399FZ69"/>
<reference evidence="8 9" key="1">
    <citation type="submission" date="2018-08" db="EMBL/GenBank/DDBJ databases">
        <title>Draft genome of candidate division NPL-UPA2 bacterium Unc8 that adapted to ultra-basic serpentinizing groundwater.</title>
        <authorList>
            <person name="Ishii S."/>
            <person name="Suzuki S."/>
            <person name="Nealson K.H."/>
        </authorList>
    </citation>
    <scope>NUCLEOTIDE SEQUENCE [LARGE SCALE GENOMIC DNA]</scope>
    <source>
        <strain evidence="8">Unc8</strain>
    </source>
</reference>
<keyword evidence="4 6" id="KW-0805">Transcription regulation</keyword>
<proteinExistence type="inferred from homology"/>
<evidence type="ECO:0000259" key="7">
    <source>
        <dbReference type="Pfam" id="PF01029"/>
    </source>
</evidence>
<dbReference type="CDD" id="cd00619">
    <property type="entry name" value="Terminator_NusB"/>
    <property type="match status" value="1"/>
</dbReference>
<dbReference type="Proteomes" id="UP000266287">
    <property type="component" value="Unassembled WGS sequence"/>
</dbReference>
<comment type="similarity">
    <text evidence="1 6">Belongs to the NusB family.</text>
</comment>
<evidence type="ECO:0000256" key="5">
    <source>
        <dbReference type="ARBA" id="ARBA00023163"/>
    </source>
</evidence>
<dbReference type="PANTHER" id="PTHR11078">
    <property type="entry name" value="N UTILIZATION SUBSTANCE PROTEIN B-RELATED"/>
    <property type="match status" value="1"/>
</dbReference>
<evidence type="ECO:0000256" key="1">
    <source>
        <dbReference type="ARBA" id="ARBA00005952"/>
    </source>
</evidence>
<evidence type="ECO:0000256" key="3">
    <source>
        <dbReference type="ARBA" id="ARBA00022884"/>
    </source>
</evidence>
<dbReference type="PANTHER" id="PTHR11078:SF3">
    <property type="entry name" value="ANTITERMINATION NUSB DOMAIN-CONTAINING PROTEIN"/>
    <property type="match status" value="1"/>
</dbReference>
<dbReference type="Gene3D" id="1.10.940.10">
    <property type="entry name" value="NusB-like"/>
    <property type="match status" value="1"/>
</dbReference>
<dbReference type="InterPro" id="IPR011605">
    <property type="entry name" value="NusB_fam"/>
</dbReference>
<comment type="caution">
    <text evidence="8">The sequence shown here is derived from an EMBL/GenBank/DDBJ whole genome shotgun (WGS) entry which is preliminary data.</text>
</comment>
<evidence type="ECO:0000256" key="2">
    <source>
        <dbReference type="ARBA" id="ARBA00022814"/>
    </source>
</evidence>
<organism evidence="8 9">
    <name type="scientific">candidate division NPL-UPA2 bacterium Unc8</name>
    <dbReference type="NCBI Taxonomy" id="1980939"/>
    <lineage>
        <taxon>Bacteria</taxon>
    </lineage>
</organism>
<name>A0A399FZ69_UNCN2</name>
<dbReference type="EMBL" id="NDHY01000002">
    <property type="protein sequence ID" value="RII00660.1"/>
    <property type="molecule type" value="Genomic_DNA"/>
</dbReference>